<keyword evidence="3" id="KW-1185">Reference proteome</keyword>
<dbReference type="KEGG" id="gur:Gura_0294"/>
<dbReference type="PROSITE" id="PS51379">
    <property type="entry name" value="4FE4S_FER_2"/>
    <property type="match status" value="2"/>
</dbReference>
<name>A5GD37_GEOUR</name>
<protein>
    <submittedName>
        <fullName evidence="2">4Fe-4S ferredoxin, iron-sulfur binding domain protein</fullName>
    </submittedName>
</protein>
<dbReference type="HOGENOM" id="CLU_074768_0_0_7"/>
<accession>A5GD37</accession>
<dbReference type="InterPro" id="IPR017896">
    <property type="entry name" value="4Fe4S_Fe-S-bd"/>
</dbReference>
<organism evidence="2 3">
    <name type="scientific">Geotalea uraniireducens (strain Rf4)</name>
    <name type="common">Geobacter uraniireducens</name>
    <dbReference type="NCBI Taxonomy" id="351605"/>
    <lineage>
        <taxon>Bacteria</taxon>
        <taxon>Pseudomonadati</taxon>
        <taxon>Thermodesulfobacteriota</taxon>
        <taxon>Desulfuromonadia</taxon>
        <taxon>Geobacterales</taxon>
        <taxon>Geobacteraceae</taxon>
        <taxon>Geotalea</taxon>
    </lineage>
</organism>
<dbReference type="PANTHER" id="PTHR42895:SF1">
    <property type="entry name" value="IRON-SULFUR CLUSTER PROTEIN"/>
    <property type="match status" value="1"/>
</dbReference>
<dbReference type="EMBL" id="CP000698">
    <property type="protein sequence ID" value="ABQ24510.1"/>
    <property type="molecule type" value="Genomic_DNA"/>
</dbReference>
<dbReference type="Pfam" id="PF12837">
    <property type="entry name" value="Fer4_6"/>
    <property type="match status" value="1"/>
</dbReference>
<dbReference type="Gene3D" id="3.30.70.20">
    <property type="match status" value="1"/>
</dbReference>
<evidence type="ECO:0000259" key="1">
    <source>
        <dbReference type="PROSITE" id="PS51379"/>
    </source>
</evidence>
<dbReference type="OrthoDB" id="9795268at2"/>
<dbReference type="PANTHER" id="PTHR42895">
    <property type="entry name" value="IRON-SULFUR CLUSTER-BINDING PROTEIN-RELATED"/>
    <property type="match status" value="1"/>
</dbReference>
<feature type="domain" description="4Fe-4S ferredoxin-type" evidence="1">
    <location>
        <begin position="34"/>
        <end position="63"/>
    </location>
</feature>
<dbReference type="InterPro" id="IPR052911">
    <property type="entry name" value="Corrinoid_activation_enz"/>
</dbReference>
<proteinExistence type="predicted"/>
<evidence type="ECO:0000313" key="2">
    <source>
        <dbReference type="EMBL" id="ABQ24510.1"/>
    </source>
</evidence>
<dbReference type="STRING" id="351605.Gura_0294"/>
<dbReference type="AlphaFoldDB" id="A5GD37"/>
<gene>
    <name evidence="2" type="ordered locus">Gura_0294</name>
</gene>
<feature type="domain" description="4Fe-4S ferredoxin-type" evidence="1">
    <location>
        <begin position="4"/>
        <end position="33"/>
    </location>
</feature>
<dbReference type="SUPFAM" id="SSF54862">
    <property type="entry name" value="4Fe-4S ferredoxins"/>
    <property type="match status" value="1"/>
</dbReference>
<sequence>MIRKIVQIDQEKCDGCGLCVPSCAEGAIKIVNGKAELSADNLCDGLGACLGECPQNAINIIEREADEFDETAVETHLQESRQETVAAVQHHANHGGCPGSSAMSFASPQRSLNDEIPANHQSQLGQWPVQLSLVPTSAPYFQNADLLITADCVPFAYADYHRDFLAGKAVVIGCPKLDDNRFYTEKLTELFRVSSIKSITVLRMEVPCCGGIVMAARQALAAGGKDIPFREVTIGIRGEVF</sequence>
<dbReference type="Proteomes" id="UP000006695">
    <property type="component" value="Chromosome"/>
</dbReference>
<reference evidence="2 3" key="1">
    <citation type="submission" date="2007-05" db="EMBL/GenBank/DDBJ databases">
        <title>Complete sequence of Geobacter uraniireducens Rf4.</title>
        <authorList>
            <consortium name="US DOE Joint Genome Institute"/>
            <person name="Copeland A."/>
            <person name="Lucas S."/>
            <person name="Lapidus A."/>
            <person name="Barry K."/>
            <person name="Detter J.C."/>
            <person name="Glavina del Rio T."/>
            <person name="Hammon N."/>
            <person name="Israni S."/>
            <person name="Dalin E."/>
            <person name="Tice H."/>
            <person name="Pitluck S."/>
            <person name="Chertkov O."/>
            <person name="Brettin T."/>
            <person name="Bruce D."/>
            <person name="Han C."/>
            <person name="Schmutz J."/>
            <person name="Larimer F."/>
            <person name="Land M."/>
            <person name="Hauser L."/>
            <person name="Kyrpides N."/>
            <person name="Mikhailova N."/>
            <person name="Shelobolina E."/>
            <person name="Aklujkar M."/>
            <person name="Lovley D."/>
            <person name="Richardson P."/>
        </authorList>
    </citation>
    <scope>NUCLEOTIDE SEQUENCE [LARGE SCALE GENOMIC DNA]</scope>
    <source>
        <strain evidence="2 3">Rf4</strain>
    </source>
</reference>
<dbReference type="RefSeq" id="WP_011937237.1">
    <property type="nucleotide sequence ID" value="NC_009483.1"/>
</dbReference>
<evidence type="ECO:0000313" key="3">
    <source>
        <dbReference type="Proteomes" id="UP000006695"/>
    </source>
</evidence>